<dbReference type="EnsemblPlants" id="MELO3C011620.2.1">
    <property type="protein sequence ID" value="MELO3C011620.2.1"/>
    <property type="gene ID" value="MELO3C011620.2"/>
</dbReference>
<feature type="domain" description="Ricin B lectin" evidence="6">
    <location>
        <begin position="288"/>
        <end position="410"/>
    </location>
</feature>
<dbReference type="InterPro" id="IPR016139">
    <property type="entry name" value="Ribosome_inactivat_prot_sub2"/>
</dbReference>
<keyword evidence="3" id="KW-0325">Glycoprotein</keyword>
<dbReference type="Pfam" id="PF00161">
    <property type="entry name" value="RIP"/>
    <property type="match status" value="1"/>
</dbReference>
<evidence type="ECO:0000256" key="2">
    <source>
        <dbReference type="ARBA" id="ARBA00023157"/>
    </source>
</evidence>
<dbReference type="CDD" id="cd23443">
    <property type="entry name" value="beta-trefoil_Ricin_RIPs_II_rpt1"/>
    <property type="match status" value="1"/>
</dbReference>
<dbReference type="PANTHER" id="PTHR33453">
    <property type="match status" value="1"/>
</dbReference>
<dbReference type="InterPro" id="IPR016138">
    <property type="entry name" value="Ribosome_inactivat_prot_sub1"/>
</dbReference>
<keyword evidence="4" id="KW-0611">Plant defense</keyword>
<protein>
    <recommendedName>
        <fullName evidence="4">Ribosome-inactivating protein</fullName>
    </recommendedName>
    <component>
        <recommendedName>
            <fullName evidence="4">Ribosome-inactivating protein chain A</fullName>
        </recommendedName>
        <alternativeName>
            <fullName evidence="4">rRNA N-glycosidase</fullName>
            <ecNumber evidence="4">3.2.2.22</ecNumber>
        </alternativeName>
    </component>
    <component>
        <recommendedName>
            <fullName evidence="4">Ribosome-inactivating protein chain B</fullName>
        </recommendedName>
    </component>
</protein>
<dbReference type="GO" id="GO:0006952">
    <property type="term" value="P:defense response"/>
    <property type="evidence" value="ECO:0007669"/>
    <property type="project" value="UniProtKB-KW"/>
</dbReference>
<comment type="function">
    <text evidence="4">The A chain is responsible for inhibiting protein synthesis through the catalytic inactivation of 60S ribosomal subunits by removing adenine from position 4,324 of 28S rRNA. The B chain binds to cell receptors and probably facilitates the entry into the cell of the A chain; B chains are also responsible for cell agglutination (lectin activity).</text>
</comment>
<dbReference type="EC" id="3.2.2.22" evidence="4"/>
<dbReference type="InterPro" id="IPR000772">
    <property type="entry name" value="Ricin_B_lectin"/>
</dbReference>
<feature type="signal peptide" evidence="5">
    <location>
        <begin position="1"/>
        <end position="21"/>
    </location>
</feature>
<evidence type="ECO:0000256" key="1">
    <source>
        <dbReference type="ARBA" id="ARBA00010414"/>
    </source>
</evidence>
<sequence>MTSLTFYIIAFLSLATRRIDGNQHSLSSSDLLVDGYKNFINVIRQRLTENTSKLYDIPILKSSLPPTQRFMTINIVNQNDETISLAIDKVNLGVLGYRSNNTSYIFLDAPLVAFDIVFPKTCRVLLGFNSNYESIEKASGTTRLQTLLGLEPLNSAISNLFHYHRASIPESFLVILQMVLEGSKFKFIERSVIQSLKYGYNFKPGLAIVSLEDNWEKLSSQVQASPSLQGLFGEAIKLYDSNNKVIEVDSIYYAIITTNIAFQLHHCNISTNFIRMPSDVGDSCNVQTRTATITGQNGFCVDASNGLHQDDNSIILYRCGYQSNQEWTFLSDKTIRYSNKCLTFDTSRFVVLYNCSEVEKKSNIRWNVAIDGTISNPSSGLVLTTNPSTNSSQLIVEVNKFTTSQGWRVGNYVEPLTGSIIGLEEMCLEATNNNTNVWLEKCVKNKAEQYWAVYGDGSIRVNSKRNLCVSSSSNRILALIIIEECNGTSNQRWNFLANGAILNPETKMVMDVYRFMVSRKKIILYRKTGERNQEWALFY</sequence>
<comment type="catalytic activity">
    <reaction evidence="4">
        <text>Endohydrolysis of the N-glycosidic bond at one specific adenosine on the 28S rRNA.</text>
        <dbReference type="EC" id="3.2.2.22"/>
    </reaction>
</comment>
<dbReference type="GO" id="GO:0030598">
    <property type="term" value="F:rRNA N-glycosylase activity"/>
    <property type="evidence" value="ECO:0007669"/>
    <property type="project" value="UniProtKB-EC"/>
</dbReference>
<gene>
    <name evidence="7" type="primary">103488711</name>
</gene>
<keyword evidence="4" id="KW-0652">Protein synthesis inhibitor</keyword>
<dbReference type="PROSITE" id="PS50231">
    <property type="entry name" value="RICIN_B_LECTIN"/>
    <property type="match status" value="2"/>
</dbReference>
<dbReference type="InterPro" id="IPR036041">
    <property type="entry name" value="Ribosome-inact_prot_sf"/>
</dbReference>
<dbReference type="Gene3D" id="3.40.420.10">
    <property type="entry name" value="Ricin (A subunit), domain 1"/>
    <property type="match status" value="1"/>
</dbReference>
<keyword evidence="4" id="KW-0378">Hydrolase</keyword>
<evidence type="ECO:0000256" key="4">
    <source>
        <dbReference type="RuleBase" id="RU004915"/>
    </source>
</evidence>
<evidence type="ECO:0000256" key="3">
    <source>
        <dbReference type="ARBA" id="ARBA00023180"/>
    </source>
</evidence>
<evidence type="ECO:0000313" key="7">
    <source>
        <dbReference type="EnsemblPlants" id="MELO3C011620.2.1"/>
    </source>
</evidence>
<comment type="similarity">
    <text evidence="1">In the N-terminal section; belongs to the ribosome-inactivating protein family. Type 2 RIP subfamily.</text>
</comment>
<evidence type="ECO:0000259" key="6">
    <source>
        <dbReference type="SMART" id="SM00458"/>
    </source>
</evidence>
<accession>A0A1S3BDI7</accession>
<dbReference type="Gene3D" id="2.80.10.50">
    <property type="match status" value="2"/>
</dbReference>
<organism evidence="7">
    <name type="scientific">Cucumis melo</name>
    <name type="common">Muskmelon</name>
    <dbReference type="NCBI Taxonomy" id="3656"/>
    <lineage>
        <taxon>Eukaryota</taxon>
        <taxon>Viridiplantae</taxon>
        <taxon>Streptophyta</taxon>
        <taxon>Embryophyta</taxon>
        <taxon>Tracheophyta</taxon>
        <taxon>Spermatophyta</taxon>
        <taxon>Magnoliopsida</taxon>
        <taxon>eudicotyledons</taxon>
        <taxon>Gunneridae</taxon>
        <taxon>Pentapetalae</taxon>
        <taxon>rosids</taxon>
        <taxon>fabids</taxon>
        <taxon>Cucurbitales</taxon>
        <taxon>Cucurbitaceae</taxon>
        <taxon>Benincaseae</taxon>
        <taxon>Cucumis</taxon>
    </lineage>
</organism>
<keyword evidence="4" id="KW-0800">Toxin</keyword>
<dbReference type="SUPFAM" id="SSF56371">
    <property type="entry name" value="Ribosome inactivating proteins (RIP)"/>
    <property type="match status" value="1"/>
</dbReference>
<evidence type="ECO:0000256" key="5">
    <source>
        <dbReference type="SAM" id="SignalP"/>
    </source>
</evidence>
<dbReference type="InterPro" id="IPR001574">
    <property type="entry name" value="Ribosome_inactivat_prot"/>
</dbReference>
<dbReference type="Gene3D" id="4.10.470.10">
    <property type="entry name" value="Ricin (A Subunit), domain 2"/>
    <property type="match status" value="1"/>
</dbReference>
<keyword evidence="5" id="KW-0732">Signal</keyword>
<dbReference type="GO" id="GO:0090729">
    <property type="term" value="F:toxin activity"/>
    <property type="evidence" value="ECO:0007669"/>
    <property type="project" value="UniProtKB-KW"/>
</dbReference>
<dbReference type="eggNOG" id="ENOG502QUVN">
    <property type="taxonomic scope" value="Eukaryota"/>
</dbReference>
<dbReference type="PRINTS" id="PR00396">
    <property type="entry name" value="SHIGARICIN"/>
</dbReference>
<name>A0A1S3BDI7_CUCME</name>
<dbReference type="Pfam" id="PF00652">
    <property type="entry name" value="Ricin_B_lectin"/>
    <property type="match status" value="2"/>
</dbReference>
<feature type="domain" description="Ricin B lectin" evidence="6">
    <location>
        <begin position="414"/>
        <end position="538"/>
    </location>
</feature>
<dbReference type="GO" id="GO:0017148">
    <property type="term" value="P:negative regulation of translation"/>
    <property type="evidence" value="ECO:0007669"/>
    <property type="project" value="UniProtKB-KW"/>
</dbReference>
<dbReference type="SMART" id="SM00458">
    <property type="entry name" value="RICIN"/>
    <property type="match status" value="2"/>
</dbReference>
<dbReference type="AlphaFoldDB" id="A0A1S3BDI7"/>
<dbReference type="InterPro" id="IPR017989">
    <property type="entry name" value="Ribosome_inactivat_1/2"/>
</dbReference>
<feature type="chain" id="PRO_5044565191" description="Ribosome-inactivating protein" evidence="5">
    <location>
        <begin position="22"/>
        <end position="539"/>
    </location>
</feature>
<reference evidence="7" key="1">
    <citation type="submission" date="2023-03" db="UniProtKB">
        <authorList>
            <consortium name="EnsemblPlants"/>
        </authorList>
    </citation>
    <scope>IDENTIFICATION</scope>
</reference>
<dbReference type="PANTHER" id="PTHR33453:SF34">
    <property type="entry name" value="RIBOSOME-INACTIVATING PROTEIN"/>
    <property type="match status" value="1"/>
</dbReference>
<dbReference type="Gramene" id="MELO3C011620.2.1">
    <property type="protein sequence ID" value="MELO3C011620.2.1"/>
    <property type="gene ID" value="MELO3C011620.2"/>
</dbReference>
<dbReference type="SUPFAM" id="SSF50370">
    <property type="entry name" value="Ricin B-like lectins"/>
    <property type="match status" value="2"/>
</dbReference>
<dbReference type="CDD" id="cd23444">
    <property type="entry name" value="beta-trefoil_Ricin_RIPs_II_rpt2"/>
    <property type="match status" value="1"/>
</dbReference>
<dbReference type="InterPro" id="IPR035992">
    <property type="entry name" value="Ricin_B-like_lectins"/>
</dbReference>
<proteinExistence type="inferred from homology"/>
<comment type="similarity">
    <text evidence="4">Belongs to the ribosome-inactivating protein family.</text>
</comment>
<keyword evidence="2" id="KW-1015">Disulfide bond</keyword>
<comment type="subunit">
    <text evidence="4">Might form dimers or tetramers of disulfide-linked A and B chains.</text>
</comment>